<dbReference type="SMART" id="SM00342">
    <property type="entry name" value="HTH_ARAC"/>
    <property type="match status" value="1"/>
</dbReference>
<proteinExistence type="predicted"/>
<evidence type="ECO:0000256" key="3">
    <source>
        <dbReference type="ARBA" id="ARBA00023163"/>
    </source>
</evidence>
<dbReference type="RefSeq" id="WP_339587985.1">
    <property type="nucleotide sequence ID" value="NZ_JBBHJZ010000003.1"/>
</dbReference>
<dbReference type="InterPro" id="IPR032687">
    <property type="entry name" value="AraC-type_N"/>
</dbReference>
<keyword evidence="1" id="KW-0805">Transcription regulation</keyword>
<dbReference type="EMBL" id="JBBHJZ010000003">
    <property type="protein sequence ID" value="MEJ5978041.1"/>
    <property type="molecule type" value="Genomic_DNA"/>
</dbReference>
<dbReference type="InterPro" id="IPR009057">
    <property type="entry name" value="Homeodomain-like_sf"/>
</dbReference>
<dbReference type="PANTHER" id="PTHR47894:SF4">
    <property type="entry name" value="HTH-TYPE TRANSCRIPTIONAL REGULATOR GADX"/>
    <property type="match status" value="1"/>
</dbReference>
<keyword evidence="3" id="KW-0804">Transcription</keyword>
<accession>A0ABU8RY77</accession>
<protein>
    <submittedName>
        <fullName evidence="5">AraC family transcriptional regulator ligand-binding domain-containing protein</fullName>
    </submittedName>
</protein>
<evidence type="ECO:0000256" key="2">
    <source>
        <dbReference type="ARBA" id="ARBA00023125"/>
    </source>
</evidence>
<keyword evidence="6" id="KW-1185">Reference proteome</keyword>
<keyword evidence="2" id="KW-0238">DNA-binding</keyword>
<dbReference type="PANTHER" id="PTHR47894">
    <property type="entry name" value="HTH-TYPE TRANSCRIPTIONAL REGULATOR GADX"/>
    <property type="match status" value="1"/>
</dbReference>
<dbReference type="Gene3D" id="1.10.10.60">
    <property type="entry name" value="Homeodomain-like"/>
    <property type="match status" value="1"/>
</dbReference>
<organism evidence="5 6">
    <name type="scientific">Novosphingobium anseongense</name>
    <dbReference type="NCBI Taxonomy" id="3133436"/>
    <lineage>
        <taxon>Bacteria</taxon>
        <taxon>Pseudomonadati</taxon>
        <taxon>Pseudomonadota</taxon>
        <taxon>Alphaproteobacteria</taxon>
        <taxon>Sphingomonadales</taxon>
        <taxon>Sphingomonadaceae</taxon>
        <taxon>Novosphingobium</taxon>
    </lineage>
</organism>
<evidence type="ECO:0000313" key="6">
    <source>
        <dbReference type="Proteomes" id="UP001361239"/>
    </source>
</evidence>
<evidence type="ECO:0000259" key="4">
    <source>
        <dbReference type="PROSITE" id="PS01124"/>
    </source>
</evidence>
<gene>
    <name evidence="5" type="ORF">WG901_15425</name>
</gene>
<dbReference type="Pfam" id="PF12833">
    <property type="entry name" value="HTH_18"/>
    <property type="match status" value="1"/>
</dbReference>
<sequence length="336" mass="37359">MPATVTDLFDTVHAQMLRHFPELVTELGGDPQDLLRRAGIAAPEATYRQAIHLLELAAVELRCPDLGLRLAHRQGGGGMFGPLGLAMKNSRTFGEALTYVSEHAYAHSLAARIRVTRLADGGLFSAHDILLEGVPVKTQLVEQIILIGHLAALEITGGHARVRRVHFRHQPLLPLRAYRRHFGCEVRFGQNEDGVRFSAADLAAPVVEPDAEAFARVAAFIDSAFPRQHPPLHAEVRGLVMQHLGTGLCTNESIAAALHLHPRTLHRKLRAEGTAFQKIKDEVRRDMMLYYLQQTRLDFLRVSERLGFAEQSVMTRSCQRWFAASPTRMRQDATAG</sequence>
<dbReference type="Proteomes" id="UP001361239">
    <property type="component" value="Unassembled WGS sequence"/>
</dbReference>
<dbReference type="PROSITE" id="PS01124">
    <property type="entry name" value="HTH_ARAC_FAMILY_2"/>
    <property type="match status" value="1"/>
</dbReference>
<name>A0ABU8RY77_9SPHN</name>
<reference evidence="5 6" key="1">
    <citation type="submission" date="2024-03" db="EMBL/GenBank/DDBJ databases">
        <authorList>
            <person name="Jo J.-H."/>
        </authorList>
    </citation>
    <scope>NUCLEOTIDE SEQUENCE [LARGE SCALE GENOMIC DNA]</scope>
    <source>
        <strain evidence="5 6">PS1R-30</strain>
    </source>
</reference>
<feature type="domain" description="HTH araC/xylS-type" evidence="4">
    <location>
        <begin position="234"/>
        <end position="332"/>
    </location>
</feature>
<evidence type="ECO:0000256" key="1">
    <source>
        <dbReference type="ARBA" id="ARBA00023015"/>
    </source>
</evidence>
<dbReference type="SUPFAM" id="SSF46689">
    <property type="entry name" value="Homeodomain-like"/>
    <property type="match status" value="1"/>
</dbReference>
<comment type="caution">
    <text evidence="5">The sequence shown here is derived from an EMBL/GenBank/DDBJ whole genome shotgun (WGS) entry which is preliminary data.</text>
</comment>
<dbReference type="InterPro" id="IPR018060">
    <property type="entry name" value="HTH_AraC"/>
</dbReference>
<evidence type="ECO:0000313" key="5">
    <source>
        <dbReference type="EMBL" id="MEJ5978041.1"/>
    </source>
</evidence>
<dbReference type="Pfam" id="PF12625">
    <property type="entry name" value="Arabinose_bd"/>
    <property type="match status" value="1"/>
</dbReference>